<keyword evidence="3" id="KW-0378">Hydrolase</keyword>
<keyword evidence="4" id="KW-1185">Reference proteome</keyword>
<dbReference type="InterPro" id="IPR022742">
    <property type="entry name" value="Hydrolase_4"/>
</dbReference>
<dbReference type="RefSeq" id="WP_379898958.1">
    <property type="nucleotide sequence ID" value="NZ_JBHUOV010000008.1"/>
</dbReference>
<protein>
    <submittedName>
        <fullName evidence="3">Alpha/beta hydrolase</fullName>
    </submittedName>
</protein>
<keyword evidence="1" id="KW-1133">Transmembrane helix</keyword>
<dbReference type="Pfam" id="PF12146">
    <property type="entry name" value="Hydrolase_4"/>
    <property type="match status" value="1"/>
</dbReference>
<evidence type="ECO:0000256" key="1">
    <source>
        <dbReference type="SAM" id="Phobius"/>
    </source>
</evidence>
<proteinExistence type="predicted"/>
<dbReference type="Proteomes" id="UP001597533">
    <property type="component" value="Unassembled WGS sequence"/>
</dbReference>
<dbReference type="EMBL" id="JBHUOV010000008">
    <property type="protein sequence ID" value="MFD2824423.1"/>
    <property type="molecule type" value="Genomic_DNA"/>
</dbReference>
<dbReference type="PANTHER" id="PTHR12277">
    <property type="entry name" value="ALPHA/BETA HYDROLASE DOMAIN-CONTAINING PROTEIN"/>
    <property type="match status" value="1"/>
</dbReference>
<dbReference type="SUPFAM" id="SSF53474">
    <property type="entry name" value="alpha/beta-Hydrolases"/>
    <property type="match status" value="1"/>
</dbReference>
<organism evidence="3 4">
    <name type="scientific">Lacinutrix iliipiscaria</name>
    <dbReference type="NCBI Taxonomy" id="1230532"/>
    <lineage>
        <taxon>Bacteria</taxon>
        <taxon>Pseudomonadati</taxon>
        <taxon>Bacteroidota</taxon>
        <taxon>Flavobacteriia</taxon>
        <taxon>Flavobacteriales</taxon>
        <taxon>Flavobacteriaceae</taxon>
        <taxon>Lacinutrix</taxon>
    </lineage>
</organism>
<dbReference type="Gene3D" id="3.40.50.1820">
    <property type="entry name" value="alpha/beta hydrolase"/>
    <property type="match status" value="1"/>
</dbReference>
<evidence type="ECO:0000313" key="4">
    <source>
        <dbReference type="Proteomes" id="UP001597533"/>
    </source>
</evidence>
<gene>
    <name evidence="3" type="ORF">ACFS5M_12145</name>
</gene>
<reference evidence="4" key="1">
    <citation type="journal article" date="2019" name="Int. J. Syst. Evol. Microbiol.">
        <title>The Global Catalogue of Microorganisms (GCM) 10K type strain sequencing project: providing services to taxonomists for standard genome sequencing and annotation.</title>
        <authorList>
            <consortium name="The Broad Institute Genomics Platform"/>
            <consortium name="The Broad Institute Genome Sequencing Center for Infectious Disease"/>
            <person name="Wu L."/>
            <person name="Ma J."/>
        </authorList>
    </citation>
    <scope>NUCLEOTIDE SEQUENCE [LARGE SCALE GENOMIC DNA]</scope>
    <source>
        <strain evidence="4">KCTC 32141</strain>
    </source>
</reference>
<dbReference type="InterPro" id="IPR029058">
    <property type="entry name" value="AB_hydrolase_fold"/>
</dbReference>
<dbReference type="PANTHER" id="PTHR12277:SF81">
    <property type="entry name" value="PROTEIN ABHD13"/>
    <property type="match status" value="1"/>
</dbReference>
<evidence type="ECO:0000259" key="2">
    <source>
        <dbReference type="Pfam" id="PF12146"/>
    </source>
</evidence>
<sequence>MVKRKTKNTLIVLISIYIMIAASLYFLQDKILFRPSVLAQDYNYSFDYNFEELFLKTDKDAVINALHFKVDNPKGVIVYFHGNAGDLSRWGMITEYFVEKQYDVLVMDYRTFGKSTGALSEEALYTDAQFCYDYIKTRYTEDLITVYGRSLGTGIATFIASKNQPKQLVLETPYFSIQDVAKHRFPIFPVKYLMNYKLPTNEFIAQVICPISIVHGTDDMVVPFSSGEKLYKTAPKEKMSFIIIEGGSHNNLITYEAYHKHINKVLP</sequence>
<accession>A0ABW5WSX8</accession>
<name>A0ABW5WSX8_9FLAO</name>
<comment type="caution">
    <text evidence="3">The sequence shown here is derived from an EMBL/GenBank/DDBJ whole genome shotgun (WGS) entry which is preliminary data.</text>
</comment>
<keyword evidence="1" id="KW-0472">Membrane</keyword>
<dbReference type="GO" id="GO:0016787">
    <property type="term" value="F:hydrolase activity"/>
    <property type="evidence" value="ECO:0007669"/>
    <property type="project" value="UniProtKB-KW"/>
</dbReference>
<evidence type="ECO:0000313" key="3">
    <source>
        <dbReference type="EMBL" id="MFD2824423.1"/>
    </source>
</evidence>
<feature type="transmembrane region" description="Helical" evidence="1">
    <location>
        <begin position="9"/>
        <end position="27"/>
    </location>
</feature>
<keyword evidence="1" id="KW-0812">Transmembrane</keyword>
<feature type="domain" description="Serine aminopeptidase S33" evidence="2">
    <location>
        <begin position="72"/>
        <end position="180"/>
    </location>
</feature>